<reference evidence="1 2" key="1">
    <citation type="submission" date="2019-02" db="EMBL/GenBank/DDBJ databases">
        <title>Isolation and identification of novel species under the genus Muribaculum.</title>
        <authorList>
            <person name="Miyake S."/>
            <person name="Ding Y."/>
            <person name="Low A."/>
            <person name="Soh M."/>
            <person name="Seedorf H."/>
        </authorList>
    </citation>
    <scope>NUCLEOTIDE SEQUENCE [LARGE SCALE GENOMIC DNA]</scope>
    <source>
        <strain evidence="1 2">TLL-A3</strain>
    </source>
</reference>
<evidence type="ECO:0008006" key="3">
    <source>
        <dbReference type="Google" id="ProtNLM"/>
    </source>
</evidence>
<dbReference type="RefSeq" id="WP_135471682.1">
    <property type="nucleotide sequence ID" value="NZ_CASRMO010000098.1"/>
</dbReference>
<keyword evidence="2" id="KW-1185">Reference proteome</keyword>
<dbReference type="SUPFAM" id="SSF52467">
    <property type="entry name" value="DHS-like NAD/FAD-binding domain"/>
    <property type="match status" value="1"/>
</dbReference>
<accession>A0A4Z0V5Z8</accession>
<comment type="caution">
    <text evidence="1">The sequence shown here is derived from an EMBL/GenBank/DDBJ whole genome shotgun (WGS) entry which is preliminary data.</text>
</comment>
<protein>
    <recommendedName>
        <fullName evidence="3">Deacetylase sirtuin-type domain-containing protein</fullName>
    </recommendedName>
</protein>
<evidence type="ECO:0000313" key="2">
    <source>
        <dbReference type="Proteomes" id="UP000297635"/>
    </source>
</evidence>
<gene>
    <name evidence="1" type="ORF">EZ315_08515</name>
</gene>
<dbReference type="InterPro" id="IPR029035">
    <property type="entry name" value="DHS-like_NAD/FAD-binding_dom"/>
</dbReference>
<proteinExistence type="predicted"/>
<evidence type="ECO:0000313" key="1">
    <source>
        <dbReference type="EMBL" id="TGG40699.1"/>
    </source>
</evidence>
<name>A0A4Z0V5Z8_9BACT</name>
<dbReference type="EMBL" id="SJSA01000001">
    <property type="protein sequence ID" value="TGG40699.1"/>
    <property type="molecule type" value="Genomic_DNA"/>
</dbReference>
<dbReference type="Proteomes" id="UP000297635">
    <property type="component" value="Unassembled WGS sequence"/>
</dbReference>
<dbReference type="GeneID" id="82149832"/>
<organism evidence="1 2">
    <name type="scientific">Duncaniella freteri</name>
    <dbReference type="NCBI Taxonomy" id="2530391"/>
    <lineage>
        <taxon>Bacteria</taxon>
        <taxon>Pseudomonadati</taxon>
        <taxon>Bacteroidota</taxon>
        <taxon>Bacteroidia</taxon>
        <taxon>Bacteroidales</taxon>
        <taxon>Muribaculaceae</taxon>
        <taxon>Duncaniella</taxon>
    </lineage>
</organism>
<dbReference type="AlphaFoldDB" id="A0A4Z0V5Z8"/>
<sequence length="225" mass="25588">MLQNIEKARIKLKNTDAILIGASNGLSISEGYNIFADNEMFRRQFGDFRDHYGIKSVLDGVFAKHISHDDYQKYVERLVKLWVDDYIPSVVMTDLRAIVGDKPCFVLTTNADEHLEKAGFPPDNVWEIEGTFRDLVKGDAPKDKQPRLNEFISHWHGRNIVLLELGIGSLNRLIKLPMMQLALRETDATYITLNLPHEIYVPDEIAAKSIVLPGDIADTLKQLNQ</sequence>